<evidence type="ECO:0000313" key="2">
    <source>
        <dbReference type="EMBL" id="EGZ25292.1"/>
    </source>
</evidence>
<dbReference type="Proteomes" id="UP000002640">
    <property type="component" value="Unassembled WGS sequence"/>
</dbReference>
<dbReference type="EMBL" id="JH159152">
    <property type="protein sequence ID" value="EGZ25292.1"/>
    <property type="molecule type" value="Genomic_DNA"/>
</dbReference>
<proteinExistence type="predicted"/>
<gene>
    <name evidence="2" type="ORF">PHYSODRAFT_403509</name>
</gene>
<name>G4Z1E4_PHYSP</name>
<dbReference type="InParanoid" id="G4Z1E4"/>
<feature type="region of interest" description="Disordered" evidence="1">
    <location>
        <begin position="76"/>
        <end position="119"/>
    </location>
</feature>
<dbReference type="AlphaFoldDB" id="G4Z1E4"/>
<dbReference type="KEGG" id="psoj:PHYSODRAFT_403509"/>
<evidence type="ECO:0000313" key="3">
    <source>
        <dbReference type="Proteomes" id="UP000002640"/>
    </source>
</evidence>
<evidence type="ECO:0000256" key="1">
    <source>
        <dbReference type="SAM" id="MobiDB-lite"/>
    </source>
</evidence>
<feature type="compositionally biased region" description="Acidic residues" evidence="1">
    <location>
        <begin position="93"/>
        <end position="119"/>
    </location>
</feature>
<dbReference type="RefSeq" id="XP_009520580.1">
    <property type="nucleotide sequence ID" value="XM_009522285.1"/>
</dbReference>
<protein>
    <submittedName>
        <fullName evidence="2">Uncharacterized protein</fullName>
    </submittedName>
</protein>
<dbReference type="GeneID" id="20651350"/>
<organism evidence="2 3">
    <name type="scientific">Phytophthora sojae (strain P6497)</name>
    <name type="common">Soybean stem and root rot agent</name>
    <name type="synonym">Phytophthora megasperma f. sp. glycines</name>
    <dbReference type="NCBI Taxonomy" id="1094619"/>
    <lineage>
        <taxon>Eukaryota</taxon>
        <taxon>Sar</taxon>
        <taxon>Stramenopiles</taxon>
        <taxon>Oomycota</taxon>
        <taxon>Peronosporomycetes</taxon>
        <taxon>Peronosporales</taxon>
        <taxon>Peronosporaceae</taxon>
        <taxon>Phytophthora</taxon>
    </lineage>
</organism>
<sequence length="172" mass="19595">VYQRARNETFAAKVSDYVGLDIGAQCSASWWGAQCDRPCSAQNCVSATSVSSRSFSTKIAANDTDKDEAPEVVTNYVYDVPEKKSKPKTPGSDYDDHDDQEDDDFDHELEDEEESEEDAFELRPFMSEDEDEMAYFAHRMGGPDFKLLRRHVLHPHGRIRSIWDTITLFLTT</sequence>
<feature type="non-terminal residue" evidence="2">
    <location>
        <position position="172"/>
    </location>
</feature>
<keyword evidence="3" id="KW-1185">Reference proteome</keyword>
<feature type="non-terminal residue" evidence="2">
    <location>
        <position position="1"/>
    </location>
</feature>
<accession>G4Z1E4</accession>
<reference evidence="2 3" key="1">
    <citation type="journal article" date="2006" name="Science">
        <title>Phytophthora genome sequences uncover evolutionary origins and mechanisms of pathogenesis.</title>
        <authorList>
            <person name="Tyler B.M."/>
            <person name="Tripathy S."/>
            <person name="Zhang X."/>
            <person name="Dehal P."/>
            <person name="Jiang R.H."/>
            <person name="Aerts A."/>
            <person name="Arredondo F.D."/>
            <person name="Baxter L."/>
            <person name="Bensasson D."/>
            <person name="Beynon J.L."/>
            <person name="Chapman J."/>
            <person name="Damasceno C.M."/>
            <person name="Dorrance A.E."/>
            <person name="Dou D."/>
            <person name="Dickerman A.W."/>
            <person name="Dubchak I.L."/>
            <person name="Garbelotto M."/>
            <person name="Gijzen M."/>
            <person name="Gordon S.G."/>
            <person name="Govers F."/>
            <person name="Grunwald N.J."/>
            <person name="Huang W."/>
            <person name="Ivors K.L."/>
            <person name="Jones R.W."/>
            <person name="Kamoun S."/>
            <person name="Krampis K."/>
            <person name="Lamour K.H."/>
            <person name="Lee M.K."/>
            <person name="McDonald W.H."/>
            <person name="Medina M."/>
            <person name="Meijer H.J."/>
            <person name="Nordberg E.K."/>
            <person name="Maclean D.J."/>
            <person name="Ospina-Giraldo M.D."/>
            <person name="Morris P.F."/>
            <person name="Phuntumart V."/>
            <person name="Putnam N.H."/>
            <person name="Rash S."/>
            <person name="Rose J.K."/>
            <person name="Sakihama Y."/>
            <person name="Salamov A.A."/>
            <person name="Savidor A."/>
            <person name="Scheuring C.F."/>
            <person name="Smith B.M."/>
            <person name="Sobral B.W."/>
            <person name="Terry A."/>
            <person name="Torto-Alalibo T.A."/>
            <person name="Win J."/>
            <person name="Xu Z."/>
            <person name="Zhang H."/>
            <person name="Grigoriev I.V."/>
            <person name="Rokhsar D.S."/>
            <person name="Boore J.L."/>
        </authorList>
    </citation>
    <scope>NUCLEOTIDE SEQUENCE [LARGE SCALE GENOMIC DNA]</scope>
    <source>
        <strain evidence="2 3">P6497</strain>
    </source>
</reference>